<dbReference type="Proteomes" id="UP000595254">
    <property type="component" value="Chromosome"/>
</dbReference>
<name>A0A974RZV8_PERPY</name>
<dbReference type="AlphaFoldDB" id="A0A974RZV8"/>
<gene>
    <name evidence="2" type="ORF">I6J18_20595</name>
</gene>
<organism evidence="2 3">
    <name type="scientific">Peribacillus psychrosaccharolyticus</name>
    <name type="common">Bacillus psychrosaccharolyticus</name>
    <dbReference type="NCBI Taxonomy" id="1407"/>
    <lineage>
        <taxon>Bacteria</taxon>
        <taxon>Bacillati</taxon>
        <taxon>Bacillota</taxon>
        <taxon>Bacilli</taxon>
        <taxon>Bacillales</taxon>
        <taxon>Bacillaceae</taxon>
        <taxon>Peribacillus</taxon>
    </lineage>
</organism>
<feature type="transmembrane region" description="Helical" evidence="1">
    <location>
        <begin position="6"/>
        <end position="26"/>
    </location>
</feature>
<evidence type="ECO:0000256" key="1">
    <source>
        <dbReference type="SAM" id="Phobius"/>
    </source>
</evidence>
<dbReference type="Gene3D" id="3.30.1490.480">
    <property type="entry name" value="Endolytic murein transglycosylase"/>
    <property type="match status" value="1"/>
</dbReference>
<keyword evidence="3" id="KW-1185">Reference proteome</keyword>
<keyword evidence="1" id="KW-1133">Transmembrane helix</keyword>
<evidence type="ECO:0000313" key="2">
    <source>
        <dbReference type="EMBL" id="QQS99951.1"/>
    </source>
</evidence>
<reference evidence="2 3" key="1">
    <citation type="submission" date="2021-01" db="EMBL/GenBank/DDBJ databases">
        <title>FDA dAtabase for Regulatory Grade micrObial Sequences (FDA-ARGOS): Supporting development and validation of Infectious Disease Dx tests.</title>
        <authorList>
            <person name="Nelson B."/>
            <person name="Plummer A."/>
            <person name="Tallon L."/>
            <person name="Sadzewicz L."/>
            <person name="Zhao X."/>
            <person name="Boylan J."/>
            <person name="Ott S."/>
            <person name="Bowen H."/>
            <person name="Vavikolanu K."/>
            <person name="Mehta A."/>
            <person name="Aluvathingal J."/>
            <person name="Nadendla S."/>
            <person name="Myers T."/>
            <person name="Yan Y."/>
            <person name="Sichtig H."/>
        </authorList>
    </citation>
    <scope>NUCLEOTIDE SEQUENCE [LARGE SCALE GENOMIC DNA]</scope>
    <source>
        <strain evidence="2 3">FDAARGOS_1161</strain>
    </source>
</reference>
<dbReference type="RefSeq" id="WP_051387406.1">
    <property type="nucleotide sequence ID" value="NZ_CP068053.1"/>
</dbReference>
<proteinExistence type="predicted"/>
<sequence length="144" mass="16160">MNKATIQAFAAGITFSTAIITGYLFFLEPEETAHEVTVVEATALLEKKGYTIEDPSQIEKKKTVEQPKPKAEKVEKAINYSLTIKPGMTSQQIANKLVNEHIILNAETLTNYLRRDKLHDHIQVGTFILSKEMSIEQIAKTITK</sequence>
<keyword evidence="1" id="KW-0472">Membrane</keyword>
<protein>
    <submittedName>
        <fullName evidence="2">Endolytic transglycosylase MltG</fullName>
    </submittedName>
</protein>
<keyword evidence="1" id="KW-0812">Transmembrane</keyword>
<accession>A0A974RZV8</accession>
<dbReference type="KEGG" id="ppsr:I6J18_20595"/>
<dbReference type="EMBL" id="CP068053">
    <property type="protein sequence ID" value="QQS99951.1"/>
    <property type="molecule type" value="Genomic_DNA"/>
</dbReference>
<evidence type="ECO:0000313" key="3">
    <source>
        <dbReference type="Proteomes" id="UP000595254"/>
    </source>
</evidence>